<feature type="compositionally biased region" description="Gly residues" evidence="3">
    <location>
        <begin position="252"/>
        <end position="261"/>
    </location>
</feature>
<gene>
    <name evidence="5" type="ORF">STCU_08931</name>
</gene>
<dbReference type="Gene3D" id="2.40.50.770">
    <property type="entry name" value="RecQ-mediated genome instability protein Rmi1, C-terminal domain"/>
    <property type="match status" value="1"/>
</dbReference>
<dbReference type="GO" id="GO:0031422">
    <property type="term" value="C:RecQ family helicase-topoisomerase III complex"/>
    <property type="evidence" value="ECO:0007669"/>
    <property type="project" value="TreeGrafter"/>
</dbReference>
<evidence type="ECO:0000256" key="2">
    <source>
        <dbReference type="ARBA" id="ARBA00018987"/>
    </source>
</evidence>
<dbReference type="PANTHER" id="PTHR14790">
    <property type="entry name" value="RECQ-MEDIATED GENOME INSTABILITY PROTEIN 1 RMI1"/>
    <property type="match status" value="1"/>
</dbReference>
<feature type="region of interest" description="Disordered" evidence="3">
    <location>
        <begin position="207"/>
        <end position="316"/>
    </location>
</feature>
<dbReference type="SMART" id="SM01161">
    <property type="entry name" value="DUF1767"/>
    <property type="match status" value="1"/>
</dbReference>
<evidence type="ECO:0000256" key="3">
    <source>
        <dbReference type="SAM" id="MobiDB-lite"/>
    </source>
</evidence>
<feature type="compositionally biased region" description="Low complexity" evidence="3">
    <location>
        <begin position="287"/>
        <end position="297"/>
    </location>
</feature>
<comment type="caution">
    <text evidence="5">The sequence shown here is derived from an EMBL/GenBank/DDBJ whole genome shotgun (WGS) entry which is preliminary data.</text>
</comment>
<comment type="similarity">
    <text evidence="1">Belongs to the RMI1 family.</text>
</comment>
<dbReference type="GO" id="GO:0016604">
    <property type="term" value="C:nuclear body"/>
    <property type="evidence" value="ECO:0007669"/>
    <property type="project" value="TreeGrafter"/>
</dbReference>
<evidence type="ECO:0000256" key="1">
    <source>
        <dbReference type="ARBA" id="ARBA00006395"/>
    </source>
</evidence>
<dbReference type="GO" id="GO:0000712">
    <property type="term" value="P:resolution of meiotic recombination intermediates"/>
    <property type="evidence" value="ECO:0007669"/>
    <property type="project" value="TreeGrafter"/>
</dbReference>
<dbReference type="InterPro" id="IPR013894">
    <property type="entry name" value="RMI1_OB"/>
</dbReference>
<dbReference type="AlphaFoldDB" id="S9TVL3"/>
<dbReference type="Proteomes" id="UP000015354">
    <property type="component" value="Unassembled WGS sequence"/>
</dbReference>
<keyword evidence="6" id="KW-1185">Reference proteome</keyword>
<dbReference type="Pfam" id="PF08585">
    <property type="entry name" value="RMI1_N_C"/>
    <property type="match status" value="1"/>
</dbReference>
<dbReference type="EMBL" id="ATMH01008931">
    <property type="protein sequence ID" value="EPY20588.1"/>
    <property type="molecule type" value="Genomic_DNA"/>
</dbReference>
<evidence type="ECO:0000313" key="6">
    <source>
        <dbReference type="Proteomes" id="UP000015354"/>
    </source>
</evidence>
<feature type="domain" description="RecQ mediated genome instability protein 1 OB-fold" evidence="4">
    <location>
        <begin position="55"/>
        <end position="178"/>
    </location>
</feature>
<evidence type="ECO:0000313" key="5">
    <source>
        <dbReference type="EMBL" id="EPY20588.1"/>
    </source>
</evidence>
<protein>
    <recommendedName>
        <fullName evidence="2">RecQ-mediated genome instability protein 1</fullName>
    </recommendedName>
</protein>
<organism evidence="5 6">
    <name type="scientific">Strigomonas culicis</name>
    <dbReference type="NCBI Taxonomy" id="28005"/>
    <lineage>
        <taxon>Eukaryota</taxon>
        <taxon>Discoba</taxon>
        <taxon>Euglenozoa</taxon>
        <taxon>Kinetoplastea</taxon>
        <taxon>Metakinetoplastina</taxon>
        <taxon>Trypanosomatida</taxon>
        <taxon>Trypanosomatidae</taxon>
        <taxon>Strigomonadinae</taxon>
        <taxon>Strigomonas</taxon>
    </lineage>
</organism>
<proteinExistence type="inferred from homology"/>
<sequence length="359" mass="37613">MADLAEEVKSKYFLSVAKDYAERAKLNKPTLTADELYRKVLCDHIKDFAPAGSVLPYGIASQTAATLPNNVVLQINSARDATQPLRPCAESDDAEAALNAAMQRNTSSRLLKLVLSDGSVEISAVELSTLAIFKGIPIPGEKLLVKGGAEVRSGAIIMTNDNIVLLGGEVAQLKNEFLAHRRRKEMGYKVSGGLEGAPRFQPLTVGQHYQKSAPPPLRGGGGRGGAYPGGGSYDHGLDHGQGGPRGRERGGRGYGGGGGGRGYDRGGRGQASGGRGGGRGDDGRGRAQGYAGTRGNAYRGGGGGGRGRGEYRGRGGAAYDNHFAYDVHAQYADPTVQAPPPRVPDRIPVFNEQNFPSLA</sequence>
<dbReference type="OrthoDB" id="341511at2759"/>
<accession>S9TVL3</accession>
<evidence type="ECO:0000259" key="4">
    <source>
        <dbReference type="Pfam" id="PF08585"/>
    </source>
</evidence>
<dbReference type="InterPro" id="IPR042470">
    <property type="entry name" value="RMI1_N_C_sf"/>
</dbReference>
<reference evidence="5 6" key="1">
    <citation type="journal article" date="2013" name="PLoS ONE">
        <title>Predicting the Proteins of Angomonas deanei, Strigomonas culicis and Their Respective Endosymbionts Reveals New Aspects of the Trypanosomatidae Family.</title>
        <authorList>
            <person name="Motta M.C."/>
            <person name="Martins A.C."/>
            <person name="de Souza S.S."/>
            <person name="Catta-Preta C.M."/>
            <person name="Silva R."/>
            <person name="Klein C.C."/>
            <person name="de Almeida L.G."/>
            <person name="de Lima Cunha O."/>
            <person name="Ciapina L.P."/>
            <person name="Brocchi M."/>
            <person name="Colabardini A.C."/>
            <person name="de Araujo Lima B."/>
            <person name="Machado C.R."/>
            <person name="de Almeida Soares C.M."/>
            <person name="Probst C.M."/>
            <person name="de Menezes C.B."/>
            <person name="Thompson C.E."/>
            <person name="Bartholomeu D.C."/>
            <person name="Gradia D.F."/>
            <person name="Pavoni D.P."/>
            <person name="Grisard E.C."/>
            <person name="Fantinatti-Garboggini F."/>
            <person name="Marchini F.K."/>
            <person name="Rodrigues-Luiz G.F."/>
            <person name="Wagner G."/>
            <person name="Goldman G.H."/>
            <person name="Fietto J.L."/>
            <person name="Elias M.C."/>
            <person name="Goldman M.H."/>
            <person name="Sagot M.F."/>
            <person name="Pereira M."/>
            <person name="Stoco P.H."/>
            <person name="de Mendonca-Neto R.P."/>
            <person name="Teixeira S.M."/>
            <person name="Maciel T.E."/>
            <person name="de Oliveira Mendes T.A."/>
            <person name="Urmenyi T.P."/>
            <person name="de Souza W."/>
            <person name="Schenkman S."/>
            <person name="de Vasconcelos A.T."/>
        </authorList>
    </citation>
    <scope>NUCLEOTIDE SEQUENCE [LARGE SCALE GENOMIC DNA]</scope>
</reference>
<name>S9TVL3_9TRYP</name>
<dbReference type="GO" id="GO:0000724">
    <property type="term" value="P:double-strand break repair via homologous recombination"/>
    <property type="evidence" value="ECO:0007669"/>
    <property type="project" value="TreeGrafter"/>
</dbReference>
<dbReference type="PANTHER" id="PTHR14790:SF15">
    <property type="entry name" value="RECQ-MEDIATED GENOME INSTABILITY PROTEIN 1"/>
    <property type="match status" value="1"/>
</dbReference>
<feature type="compositionally biased region" description="Gly residues" evidence="3">
    <location>
        <begin position="268"/>
        <end position="277"/>
    </location>
</feature>
<feature type="compositionally biased region" description="Gly residues" evidence="3">
    <location>
        <begin position="218"/>
        <end position="244"/>
    </location>
</feature>